<feature type="compositionally biased region" description="Basic and acidic residues" evidence="1">
    <location>
        <begin position="79"/>
        <end position="99"/>
    </location>
</feature>
<evidence type="ECO:0000256" key="1">
    <source>
        <dbReference type="SAM" id="MobiDB-lite"/>
    </source>
</evidence>
<dbReference type="EMBL" id="BEZZ01008145">
    <property type="protein sequence ID" value="GCC17317.1"/>
    <property type="molecule type" value="Genomic_DNA"/>
</dbReference>
<evidence type="ECO:0000313" key="3">
    <source>
        <dbReference type="EMBL" id="GCC17317.1"/>
    </source>
</evidence>
<gene>
    <name evidence="3" type="ORF">chiPu_0022475</name>
</gene>
<feature type="chain" id="PRO_5019023827" description="TGF-beta propeptide domain-containing protein" evidence="2">
    <location>
        <begin position="23"/>
        <end position="99"/>
    </location>
</feature>
<keyword evidence="4" id="KW-1185">Reference proteome</keyword>
<dbReference type="Proteomes" id="UP000287033">
    <property type="component" value="Unassembled WGS sequence"/>
</dbReference>
<reference evidence="3 4" key="1">
    <citation type="journal article" date="2018" name="Nat. Ecol. Evol.">
        <title>Shark genomes provide insights into elasmobranch evolution and the origin of vertebrates.</title>
        <authorList>
            <person name="Hara Y"/>
            <person name="Yamaguchi K"/>
            <person name="Onimaru K"/>
            <person name="Kadota M"/>
            <person name="Koyanagi M"/>
            <person name="Keeley SD"/>
            <person name="Tatsumi K"/>
            <person name="Tanaka K"/>
            <person name="Motone F"/>
            <person name="Kageyama Y"/>
            <person name="Nozu R"/>
            <person name="Adachi N"/>
            <person name="Nishimura O"/>
            <person name="Nakagawa R"/>
            <person name="Tanegashima C"/>
            <person name="Kiyatake I"/>
            <person name="Matsumoto R"/>
            <person name="Murakumo K"/>
            <person name="Nishida K"/>
            <person name="Terakita A"/>
            <person name="Kuratani S"/>
            <person name="Sato K"/>
            <person name="Hyodo S Kuraku.S."/>
        </authorList>
    </citation>
    <scope>NUCLEOTIDE SEQUENCE [LARGE SCALE GENOMIC DNA]</scope>
</reference>
<accession>A0A401RGQ5</accession>
<keyword evidence="2" id="KW-0732">Signal</keyword>
<evidence type="ECO:0008006" key="5">
    <source>
        <dbReference type="Google" id="ProtNLM"/>
    </source>
</evidence>
<evidence type="ECO:0000313" key="4">
    <source>
        <dbReference type="Proteomes" id="UP000287033"/>
    </source>
</evidence>
<proteinExistence type="predicted"/>
<comment type="caution">
    <text evidence="3">The sequence shown here is derived from an EMBL/GenBank/DDBJ whole genome shotgun (WGS) entry which is preliminary data.</text>
</comment>
<organism evidence="3 4">
    <name type="scientific">Chiloscyllium punctatum</name>
    <name type="common">Brownbanded bambooshark</name>
    <name type="synonym">Hemiscyllium punctatum</name>
    <dbReference type="NCBI Taxonomy" id="137246"/>
    <lineage>
        <taxon>Eukaryota</taxon>
        <taxon>Metazoa</taxon>
        <taxon>Chordata</taxon>
        <taxon>Craniata</taxon>
        <taxon>Vertebrata</taxon>
        <taxon>Chondrichthyes</taxon>
        <taxon>Elasmobranchii</taxon>
        <taxon>Galeomorphii</taxon>
        <taxon>Galeoidea</taxon>
        <taxon>Orectolobiformes</taxon>
        <taxon>Hemiscylliidae</taxon>
        <taxon>Chiloscyllium</taxon>
    </lineage>
</organism>
<sequence length="99" mass="10988">MAALGWLFLSVTVISLCPVGLGEPLLEPLVQEKAFLKALGLRSRPQPSEPRPVPAQFWKMYHRRSRPLTQDDPTGAEPCRVDEMGVDGDTVRHLPDLGK</sequence>
<feature type="region of interest" description="Disordered" evidence="1">
    <location>
        <begin position="64"/>
        <end position="99"/>
    </location>
</feature>
<name>A0A401RGQ5_CHIPU</name>
<feature type="signal peptide" evidence="2">
    <location>
        <begin position="1"/>
        <end position="22"/>
    </location>
</feature>
<protein>
    <recommendedName>
        <fullName evidence="5">TGF-beta propeptide domain-containing protein</fullName>
    </recommendedName>
</protein>
<evidence type="ECO:0000256" key="2">
    <source>
        <dbReference type="SAM" id="SignalP"/>
    </source>
</evidence>
<dbReference type="STRING" id="137246.A0A401RGQ5"/>
<dbReference type="OrthoDB" id="5987191at2759"/>
<dbReference type="AlphaFoldDB" id="A0A401RGQ5"/>